<evidence type="ECO:0000256" key="1">
    <source>
        <dbReference type="SAM" id="Phobius"/>
    </source>
</evidence>
<keyword evidence="1" id="KW-1133">Transmembrane helix</keyword>
<evidence type="ECO:0000313" key="2">
    <source>
        <dbReference type="EMBL" id="MWL46000.1"/>
    </source>
</evidence>
<evidence type="ECO:0000313" key="3">
    <source>
        <dbReference type="Proteomes" id="UP000487258"/>
    </source>
</evidence>
<accession>A0A6L6ZYX1</accession>
<dbReference type="EMBL" id="WTMY01000077">
    <property type="protein sequence ID" value="MWL46000.1"/>
    <property type="molecule type" value="Genomic_DNA"/>
</dbReference>
<feature type="transmembrane region" description="Helical" evidence="1">
    <location>
        <begin position="12"/>
        <end position="36"/>
    </location>
</feature>
<sequence length="103" mass="11413">MFIVTYVAFNNTTLSIILFGVTVDVSLTSIATGIIAGEFITREKTPHEEGVTTTSVILVSVFYIFLAPAISYILLTPLFTNTHDIDYAPHNRKNLSITMLMEI</sequence>
<feature type="transmembrane region" description="Helical" evidence="1">
    <location>
        <begin position="56"/>
        <end position="75"/>
    </location>
</feature>
<name>A0A6L6ZYX1_ECOLX</name>
<organism evidence="2 3">
    <name type="scientific">Escherichia coli</name>
    <dbReference type="NCBI Taxonomy" id="562"/>
    <lineage>
        <taxon>Bacteria</taxon>
        <taxon>Pseudomonadati</taxon>
        <taxon>Pseudomonadota</taxon>
        <taxon>Gammaproteobacteria</taxon>
        <taxon>Enterobacterales</taxon>
        <taxon>Enterobacteriaceae</taxon>
        <taxon>Escherichia</taxon>
    </lineage>
</organism>
<keyword evidence="1" id="KW-0472">Membrane</keyword>
<dbReference type="Proteomes" id="UP000487258">
    <property type="component" value="Unassembled WGS sequence"/>
</dbReference>
<keyword evidence="1" id="KW-0812">Transmembrane</keyword>
<dbReference type="RefSeq" id="WP_160445528.1">
    <property type="nucleotide sequence ID" value="NZ_WTMY01000077.1"/>
</dbReference>
<proteinExistence type="predicted"/>
<protein>
    <submittedName>
        <fullName evidence="2">Uncharacterized protein</fullName>
    </submittedName>
</protein>
<dbReference type="AlphaFoldDB" id="A0A6L6ZYX1"/>
<reference evidence="2 3" key="1">
    <citation type="submission" date="2019-12" db="EMBL/GenBank/DDBJ databases">
        <title>Enteriobacteria Tanzani isolates_10432.</title>
        <authorList>
            <person name="Subbiah M."/>
            <person name="Call D."/>
        </authorList>
    </citation>
    <scope>NUCLEOTIDE SEQUENCE [LARGE SCALE GENOMIC DNA]</scope>
    <source>
        <strain evidence="2 3">10432wF6</strain>
    </source>
</reference>
<gene>
    <name evidence="2" type="ORF">GQM04_10805</name>
</gene>
<comment type="caution">
    <text evidence="2">The sequence shown here is derived from an EMBL/GenBank/DDBJ whole genome shotgun (WGS) entry which is preliminary data.</text>
</comment>